<gene>
    <name evidence="1" type="ORF">AWC04_08755</name>
</gene>
<name>A0A1X1RF86_MYCFA</name>
<dbReference type="Proteomes" id="UP000193484">
    <property type="component" value="Unassembled WGS sequence"/>
</dbReference>
<protein>
    <submittedName>
        <fullName evidence="1">Uncharacterized protein</fullName>
    </submittedName>
</protein>
<dbReference type="OrthoDB" id="4350592at2"/>
<evidence type="ECO:0000313" key="2">
    <source>
        <dbReference type="Proteomes" id="UP000193484"/>
    </source>
</evidence>
<evidence type="ECO:0000313" key="1">
    <source>
        <dbReference type="EMBL" id="ORV04235.1"/>
    </source>
</evidence>
<dbReference type="STRING" id="1793.AWC04_08755"/>
<reference evidence="1 2" key="1">
    <citation type="submission" date="2016-01" db="EMBL/GenBank/DDBJ databases">
        <title>The new phylogeny of the genus Mycobacterium.</title>
        <authorList>
            <person name="Tarcisio F."/>
            <person name="Conor M."/>
            <person name="Antonella G."/>
            <person name="Elisabetta G."/>
            <person name="Giulia F.S."/>
            <person name="Sara T."/>
            <person name="Anna F."/>
            <person name="Clotilde B."/>
            <person name="Roberto B."/>
            <person name="Veronica D.S."/>
            <person name="Fabio R."/>
            <person name="Monica P."/>
            <person name="Olivier J."/>
            <person name="Enrico T."/>
            <person name="Nicola S."/>
        </authorList>
    </citation>
    <scope>NUCLEOTIDE SEQUENCE [LARGE SCALE GENOMIC DNA]</scope>
    <source>
        <strain evidence="1 2">DSM 44179</strain>
    </source>
</reference>
<dbReference type="AlphaFoldDB" id="A0A1X1RF86"/>
<keyword evidence="2" id="KW-1185">Reference proteome</keyword>
<dbReference type="RefSeq" id="WP_085095161.1">
    <property type="nucleotide sequence ID" value="NZ_AP022603.1"/>
</dbReference>
<dbReference type="EMBL" id="LQOJ01000031">
    <property type="protein sequence ID" value="ORV04235.1"/>
    <property type="molecule type" value="Genomic_DNA"/>
</dbReference>
<organism evidence="1 2">
    <name type="scientific">Mycolicibacterium fallax</name>
    <name type="common">Mycobacterium fallax</name>
    <dbReference type="NCBI Taxonomy" id="1793"/>
    <lineage>
        <taxon>Bacteria</taxon>
        <taxon>Bacillati</taxon>
        <taxon>Actinomycetota</taxon>
        <taxon>Actinomycetes</taxon>
        <taxon>Mycobacteriales</taxon>
        <taxon>Mycobacteriaceae</taxon>
        <taxon>Mycolicibacterium</taxon>
    </lineage>
</organism>
<comment type="caution">
    <text evidence="1">The sequence shown here is derived from an EMBL/GenBank/DDBJ whole genome shotgun (WGS) entry which is preliminary data.</text>
</comment>
<sequence>MNRPNTVRYAGYLVTAEGAAALLVAAIYLLHALTGTNSDVVRGDQAGAGGFGYGTAGWFVIMGAGVLAAGWALITGRRWGRGIAVFANLILLGVAWYIRGDGQPLWAALVALTAVAALVLLFSPSAVNWVARSGDAGRPAPPPTET</sequence>
<accession>A0A1X1RF86</accession>
<proteinExistence type="predicted"/>